<evidence type="ECO:0000313" key="4">
    <source>
        <dbReference type="Proteomes" id="UP000198727"/>
    </source>
</evidence>
<evidence type="ECO:0000313" key="3">
    <source>
        <dbReference type="EMBL" id="SFO81976.1"/>
    </source>
</evidence>
<accession>A0A1I5KBK8</accession>
<reference evidence="4" key="1">
    <citation type="submission" date="2016-10" db="EMBL/GenBank/DDBJ databases">
        <authorList>
            <person name="Varghese N."/>
            <person name="Submissions S."/>
        </authorList>
    </citation>
    <scope>NUCLEOTIDE SEQUENCE [LARGE SCALE GENOMIC DNA]</scope>
    <source>
        <strain evidence="4">CGMCC 4.5579</strain>
    </source>
</reference>
<dbReference type="Proteomes" id="UP000198727">
    <property type="component" value="Unassembled WGS sequence"/>
</dbReference>
<dbReference type="AlphaFoldDB" id="A0A1I5KBK8"/>
<dbReference type="RefSeq" id="WP_092526124.1">
    <property type="nucleotide sequence ID" value="NZ_FOWW01000001.1"/>
</dbReference>
<feature type="region of interest" description="Disordered" evidence="1">
    <location>
        <begin position="76"/>
        <end position="104"/>
    </location>
</feature>
<feature type="transmembrane region" description="Helical" evidence="2">
    <location>
        <begin position="49"/>
        <end position="70"/>
    </location>
</feature>
<sequence>MDVPDRRPRPIRDTIRSGGAWRTAIGALITAAVSFGLLNTEQATLVDNIVATLATLITLVTSLIAQFHILGRAEPQVTPVSDPRDDHGAPLVPAPPPPDPPPAG</sequence>
<dbReference type="STRING" id="587909.SAMN05421810_10163"/>
<gene>
    <name evidence="3" type="ORF">SAMN05421810_10163</name>
</gene>
<organism evidence="3 4">
    <name type="scientific">Amycolatopsis arida</name>
    <dbReference type="NCBI Taxonomy" id="587909"/>
    <lineage>
        <taxon>Bacteria</taxon>
        <taxon>Bacillati</taxon>
        <taxon>Actinomycetota</taxon>
        <taxon>Actinomycetes</taxon>
        <taxon>Pseudonocardiales</taxon>
        <taxon>Pseudonocardiaceae</taxon>
        <taxon>Amycolatopsis</taxon>
    </lineage>
</organism>
<evidence type="ECO:0000256" key="2">
    <source>
        <dbReference type="SAM" id="Phobius"/>
    </source>
</evidence>
<name>A0A1I5KBK8_9PSEU</name>
<protein>
    <recommendedName>
        <fullName evidence="5">Holin</fullName>
    </recommendedName>
</protein>
<keyword evidence="2" id="KW-1133">Transmembrane helix</keyword>
<dbReference type="EMBL" id="FOWW01000001">
    <property type="protein sequence ID" value="SFO81976.1"/>
    <property type="molecule type" value="Genomic_DNA"/>
</dbReference>
<keyword evidence="2" id="KW-0472">Membrane</keyword>
<evidence type="ECO:0000256" key="1">
    <source>
        <dbReference type="SAM" id="MobiDB-lite"/>
    </source>
</evidence>
<feature type="transmembrane region" description="Helical" evidence="2">
    <location>
        <begin position="20"/>
        <end position="37"/>
    </location>
</feature>
<keyword evidence="2" id="KW-0812">Transmembrane</keyword>
<evidence type="ECO:0008006" key="5">
    <source>
        <dbReference type="Google" id="ProtNLM"/>
    </source>
</evidence>
<keyword evidence="4" id="KW-1185">Reference proteome</keyword>
<feature type="compositionally biased region" description="Pro residues" evidence="1">
    <location>
        <begin position="92"/>
        <end position="104"/>
    </location>
</feature>
<dbReference type="OrthoDB" id="3696113at2"/>
<proteinExistence type="predicted"/>